<name>A0AC60PLD3_IXOPE</name>
<dbReference type="EMBL" id="JABSTQ010010324">
    <property type="protein sequence ID" value="KAG0421733.1"/>
    <property type="molecule type" value="Genomic_DNA"/>
</dbReference>
<comment type="caution">
    <text evidence="1">The sequence shown here is derived from an EMBL/GenBank/DDBJ whole genome shotgun (WGS) entry which is preliminary data.</text>
</comment>
<dbReference type="Proteomes" id="UP000805193">
    <property type="component" value="Unassembled WGS sequence"/>
</dbReference>
<protein>
    <submittedName>
        <fullName evidence="1">Uncharacterized protein</fullName>
    </submittedName>
</protein>
<gene>
    <name evidence="1" type="ORF">HPB47_002393</name>
</gene>
<keyword evidence="2" id="KW-1185">Reference proteome</keyword>
<sequence>MTESFDGSSKRYLTPVQWTRLKTFITVLRLFEDSTRLVCMIDATLDEVLPLLKFVERSLERMARREGAAGTAQIAASLPTALHSNKHLRSIK</sequence>
<proteinExistence type="predicted"/>
<organism evidence="1 2">
    <name type="scientific">Ixodes persulcatus</name>
    <name type="common">Taiga tick</name>
    <dbReference type="NCBI Taxonomy" id="34615"/>
    <lineage>
        <taxon>Eukaryota</taxon>
        <taxon>Metazoa</taxon>
        <taxon>Ecdysozoa</taxon>
        <taxon>Arthropoda</taxon>
        <taxon>Chelicerata</taxon>
        <taxon>Arachnida</taxon>
        <taxon>Acari</taxon>
        <taxon>Parasitiformes</taxon>
        <taxon>Ixodida</taxon>
        <taxon>Ixodoidea</taxon>
        <taxon>Ixodidae</taxon>
        <taxon>Ixodinae</taxon>
        <taxon>Ixodes</taxon>
    </lineage>
</organism>
<reference evidence="1 2" key="1">
    <citation type="journal article" date="2020" name="Cell">
        <title>Large-Scale Comparative Analyses of Tick Genomes Elucidate Their Genetic Diversity and Vector Capacities.</title>
        <authorList>
            <consortium name="Tick Genome and Microbiome Consortium (TIGMIC)"/>
            <person name="Jia N."/>
            <person name="Wang J."/>
            <person name="Shi W."/>
            <person name="Du L."/>
            <person name="Sun Y."/>
            <person name="Zhan W."/>
            <person name="Jiang J.F."/>
            <person name="Wang Q."/>
            <person name="Zhang B."/>
            <person name="Ji P."/>
            <person name="Bell-Sakyi L."/>
            <person name="Cui X.M."/>
            <person name="Yuan T.T."/>
            <person name="Jiang B.G."/>
            <person name="Yang W.F."/>
            <person name="Lam T.T."/>
            <person name="Chang Q.C."/>
            <person name="Ding S.J."/>
            <person name="Wang X.J."/>
            <person name="Zhu J.G."/>
            <person name="Ruan X.D."/>
            <person name="Zhao L."/>
            <person name="Wei J.T."/>
            <person name="Ye R.Z."/>
            <person name="Que T.C."/>
            <person name="Du C.H."/>
            <person name="Zhou Y.H."/>
            <person name="Cheng J.X."/>
            <person name="Dai P.F."/>
            <person name="Guo W.B."/>
            <person name="Han X.H."/>
            <person name="Huang E.J."/>
            <person name="Li L.F."/>
            <person name="Wei W."/>
            <person name="Gao Y.C."/>
            <person name="Liu J.Z."/>
            <person name="Shao H.Z."/>
            <person name="Wang X."/>
            <person name="Wang C.C."/>
            <person name="Yang T.C."/>
            <person name="Huo Q.B."/>
            <person name="Li W."/>
            <person name="Chen H.Y."/>
            <person name="Chen S.E."/>
            <person name="Zhou L.G."/>
            <person name="Ni X.B."/>
            <person name="Tian J.H."/>
            <person name="Sheng Y."/>
            <person name="Liu T."/>
            <person name="Pan Y.S."/>
            <person name="Xia L.Y."/>
            <person name="Li J."/>
            <person name="Zhao F."/>
            <person name="Cao W.C."/>
        </authorList>
    </citation>
    <scope>NUCLEOTIDE SEQUENCE [LARGE SCALE GENOMIC DNA]</scope>
    <source>
        <strain evidence="1">Iper-2018</strain>
    </source>
</reference>
<evidence type="ECO:0000313" key="1">
    <source>
        <dbReference type="EMBL" id="KAG0421733.1"/>
    </source>
</evidence>
<accession>A0AC60PLD3</accession>
<evidence type="ECO:0000313" key="2">
    <source>
        <dbReference type="Proteomes" id="UP000805193"/>
    </source>
</evidence>